<feature type="signal peptide" evidence="2">
    <location>
        <begin position="1"/>
        <end position="18"/>
    </location>
</feature>
<dbReference type="Pfam" id="PF13505">
    <property type="entry name" value="OMP_b-brl"/>
    <property type="match status" value="1"/>
</dbReference>
<feature type="chain" id="PRO_5042228800" description="Outer membrane protein beta-barrel domain-containing protein" evidence="2">
    <location>
        <begin position="19"/>
        <end position="190"/>
    </location>
</feature>
<keyword evidence="1 2" id="KW-0732">Signal</keyword>
<evidence type="ECO:0000313" key="4">
    <source>
        <dbReference type="EMBL" id="MCP1675385.1"/>
    </source>
</evidence>
<comment type="caution">
    <text evidence="4">The sequence shown here is derived from an EMBL/GenBank/DDBJ whole genome shotgun (WGS) entry which is preliminary data.</text>
</comment>
<keyword evidence="5" id="KW-1185">Reference proteome</keyword>
<name>A0AAE3G416_9GAMM</name>
<reference evidence="4" key="1">
    <citation type="submission" date="2022-03" db="EMBL/GenBank/DDBJ databases">
        <title>Genomic Encyclopedia of Type Strains, Phase III (KMG-III): the genomes of soil and plant-associated and newly described type strains.</title>
        <authorList>
            <person name="Whitman W."/>
        </authorList>
    </citation>
    <scope>NUCLEOTIDE SEQUENCE</scope>
    <source>
        <strain evidence="4">ANL 6-2</strain>
    </source>
</reference>
<feature type="domain" description="Outer membrane protein beta-barrel" evidence="3">
    <location>
        <begin position="7"/>
        <end position="190"/>
    </location>
</feature>
<gene>
    <name evidence="4" type="ORF">J2T57_002535</name>
</gene>
<dbReference type="RefSeq" id="WP_253478795.1">
    <property type="nucleotide sequence ID" value="NZ_JALJXV010000006.1"/>
</dbReference>
<dbReference type="InterPro" id="IPR027385">
    <property type="entry name" value="Beta-barrel_OMP"/>
</dbReference>
<dbReference type="SUPFAM" id="SSF56925">
    <property type="entry name" value="OMPA-like"/>
    <property type="match status" value="1"/>
</dbReference>
<sequence length="190" mass="20355">MKRTIGALLLLLPTLAMSQDPTYSYVEGGVSIVDPPGRFGSSDAGIQVRGSYALDDLLFVRGGIQSNTFSRRTGPPGDRSRVSVDRDILSLGLGFRVPTEQQLDVYGAADLLYDAGDADDAGFRLEGGVRAALPPAWDVAAGLRVGRVDSHTNAQVFGNAFYEFAPQFSAGGELAVGDFDELLLGFRYRF</sequence>
<accession>A0AAE3G416</accession>
<evidence type="ECO:0000259" key="3">
    <source>
        <dbReference type="Pfam" id="PF13505"/>
    </source>
</evidence>
<dbReference type="InterPro" id="IPR011250">
    <property type="entry name" value="OMP/PagP_B-barrel"/>
</dbReference>
<evidence type="ECO:0000256" key="1">
    <source>
        <dbReference type="ARBA" id="ARBA00022729"/>
    </source>
</evidence>
<organism evidence="4 5">
    <name type="scientific">Natronocella acetinitrilica</name>
    <dbReference type="NCBI Taxonomy" id="414046"/>
    <lineage>
        <taxon>Bacteria</taxon>
        <taxon>Pseudomonadati</taxon>
        <taxon>Pseudomonadota</taxon>
        <taxon>Gammaproteobacteria</taxon>
        <taxon>Chromatiales</taxon>
        <taxon>Ectothiorhodospiraceae</taxon>
        <taxon>Natronocella</taxon>
    </lineage>
</organism>
<evidence type="ECO:0000256" key="2">
    <source>
        <dbReference type="SAM" id="SignalP"/>
    </source>
</evidence>
<proteinExistence type="predicted"/>
<dbReference type="EMBL" id="JALJXV010000006">
    <property type="protein sequence ID" value="MCP1675385.1"/>
    <property type="molecule type" value="Genomic_DNA"/>
</dbReference>
<evidence type="ECO:0000313" key="5">
    <source>
        <dbReference type="Proteomes" id="UP001205843"/>
    </source>
</evidence>
<dbReference type="Proteomes" id="UP001205843">
    <property type="component" value="Unassembled WGS sequence"/>
</dbReference>
<dbReference type="AlphaFoldDB" id="A0AAE3G416"/>
<protein>
    <recommendedName>
        <fullName evidence="3">Outer membrane protein beta-barrel domain-containing protein</fullName>
    </recommendedName>
</protein>